<dbReference type="OrthoDB" id="8527613at2"/>
<keyword evidence="2" id="KW-1185">Reference proteome</keyword>
<proteinExistence type="predicted"/>
<protein>
    <submittedName>
        <fullName evidence="1">DUF4936 domain-containing protein</fullName>
    </submittedName>
</protein>
<dbReference type="AlphaFoldDB" id="A0A2G8TG55"/>
<dbReference type="Proteomes" id="UP000230390">
    <property type="component" value="Unassembled WGS sequence"/>
</dbReference>
<name>A0A2G8TG55_9BURK</name>
<reference evidence="1 2" key="1">
    <citation type="submission" date="2017-10" db="EMBL/GenBank/DDBJ databases">
        <title>Massilia psychrophilum sp. nov., a novel purple-pigmented bacterium isolated from Tianshan glacier, Xinjiang Municipality, China.</title>
        <authorList>
            <person name="Wang H."/>
        </authorList>
    </citation>
    <scope>NUCLEOTIDE SEQUENCE [LARGE SCALE GENOMIC DNA]</scope>
    <source>
        <strain evidence="1 2">JCM 30074</strain>
    </source>
</reference>
<evidence type="ECO:0000313" key="1">
    <source>
        <dbReference type="EMBL" id="PIL45037.1"/>
    </source>
</evidence>
<accession>A0A2G8TG55</accession>
<dbReference type="Pfam" id="PF16290">
    <property type="entry name" value="DUF4936"/>
    <property type="match status" value="1"/>
</dbReference>
<organism evidence="1 2">
    <name type="scientific">Massilia eurypsychrophila</name>
    <dbReference type="NCBI Taxonomy" id="1485217"/>
    <lineage>
        <taxon>Bacteria</taxon>
        <taxon>Pseudomonadati</taxon>
        <taxon>Pseudomonadota</taxon>
        <taxon>Betaproteobacteria</taxon>
        <taxon>Burkholderiales</taxon>
        <taxon>Oxalobacteraceae</taxon>
        <taxon>Telluria group</taxon>
        <taxon>Massilia</taxon>
    </lineage>
</organism>
<comment type="caution">
    <text evidence="1">The sequence shown here is derived from an EMBL/GenBank/DDBJ whole genome shotgun (WGS) entry which is preliminary data.</text>
</comment>
<dbReference type="RefSeq" id="WP_099788540.1">
    <property type="nucleotide sequence ID" value="NZ_JBHLYV010000032.1"/>
</dbReference>
<evidence type="ECO:0000313" key="2">
    <source>
        <dbReference type="Proteomes" id="UP000230390"/>
    </source>
</evidence>
<sequence>MNDLYIYYQVTEEHAAALELRVRAMQARLAGERGVNGQLKRRPEAADGLQTWMEIYPATPAGFDTALAAAVQDAALPELIAGKRHIEIFTDLHPCA</sequence>
<dbReference type="EMBL" id="PDOC01000005">
    <property type="protein sequence ID" value="PIL45037.1"/>
    <property type="molecule type" value="Genomic_DNA"/>
</dbReference>
<gene>
    <name evidence="1" type="ORF">CR105_11265</name>
</gene>
<dbReference type="InterPro" id="IPR032556">
    <property type="entry name" value="DUF4936"/>
</dbReference>